<dbReference type="EMBL" id="JAIWYP010000004">
    <property type="protein sequence ID" value="KAH3842814.1"/>
    <property type="molecule type" value="Genomic_DNA"/>
</dbReference>
<evidence type="ECO:0000313" key="1">
    <source>
        <dbReference type="EMBL" id="KAH3842814.1"/>
    </source>
</evidence>
<reference evidence="1" key="2">
    <citation type="submission" date="2020-11" db="EMBL/GenBank/DDBJ databases">
        <authorList>
            <person name="McCartney M.A."/>
            <person name="Auch B."/>
            <person name="Kono T."/>
            <person name="Mallez S."/>
            <person name="Becker A."/>
            <person name="Gohl D.M."/>
            <person name="Silverstein K.A.T."/>
            <person name="Koren S."/>
            <person name="Bechman K.B."/>
            <person name="Herman A."/>
            <person name="Abrahante J.E."/>
            <person name="Garbe J."/>
        </authorList>
    </citation>
    <scope>NUCLEOTIDE SEQUENCE</scope>
    <source>
        <strain evidence="1">Duluth1</strain>
        <tissue evidence="1">Whole animal</tissue>
    </source>
</reference>
<dbReference type="Proteomes" id="UP000828390">
    <property type="component" value="Unassembled WGS sequence"/>
</dbReference>
<organism evidence="1 2">
    <name type="scientific">Dreissena polymorpha</name>
    <name type="common">Zebra mussel</name>
    <name type="synonym">Mytilus polymorpha</name>
    <dbReference type="NCBI Taxonomy" id="45954"/>
    <lineage>
        <taxon>Eukaryota</taxon>
        <taxon>Metazoa</taxon>
        <taxon>Spiralia</taxon>
        <taxon>Lophotrochozoa</taxon>
        <taxon>Mollusca</taxon>
        <taxon>Bivalvia</taxon>
        <taxon>Autobranchia</taxon>
        <taxon>Heteroconchia</taxon>
        <taxon>Euheterodonta</taxon>
        <taxon>Imparidentia</taxon>
        <taxon>Neoheterodontei</taxon>
        <taxon>Myida</taxon>
        <taxon>Dreissenoidea</taxon>
        <taxon>Dreissenidae</taxon>
        <taxon>Dreissena</taxon>
    </lineage>
</organism>
<accession>A0A9D4KNM8</accession>
<evidence type="ECO:0000313" key="2">
    <source>
        <dbReference type="Proteomes" id="UP000828390"/>
    </source>
</evidence>
<gene>
    <name evidence="1" type="ORF">DPMN_116318</name>
</gene>
<protein>
    <submittedName>
        <fullName evidence="1">Uncharacterized protein</fullName>
    </submittedName>
</protein>
<name>A0A9D4KNM8_DREPO</name>
<sequence length="67" mass="7218">MDMGIITIFKRLCQRQLIKSVTARGDLSLPEFPKRLTVKEACACTCLTKAPVKRSPGKASMAVGPGP</sequence>
<comment type="caution">
    <text evidence="1">The sequence shown here is derived from an EMBL/GenBank/DDBJ whole genome shotgun (WGS) entry which is preliminary data.</text>
</comment>
<proteinExistence type="predicted"/>
<reference evidence="1" key="1">
    <citation type="journal article" date="2019" name="bioRxiv">
        <title>The Genome of the Zebra Mussel, Dreissena polymorpha: A Resource for Invasive Species Research.</title>
        <authorList>
            <person name="McCartney M.A."/>
            <person name="Auch B."/>
            <person name="Kono T."/>
            <person name="Mallez S."/>
            <person name="Zhang Y."/>
            <person name="Obille A."/>
            <person name="Becker A."/>
            <person name="Abrahante J.E."/>
            <person name="Garbe J."/>
            <person name="Badalamenti J.P."/>
            <person name="Herman A."/>
            <person name="Mangelson H."/>
            <person name="Liachko I."/>
            <person name="Sullivan S."/>
            <person name="Sone E.D."/>
            <person name="Koren S."/>
            <person name="Silverstein K.A.T."/>
            <person name="Beckman K.B."/>
            <person name="Gohl D.M."/>
        </authorList>
    </citation>
    <scope>NUCLEOTIDE SEQUENCE</scope>
    <source>
        <strain evidence="1">Duluth1</strain>
        <tissue evidence="1">Whole animal</tissue>
    </source>
</reference>
<keyword evidence="2" id="KW-1185">Reference proteome</keyword>
<dbReference type="AlphaFoldDB" id="A0A9D4KNM8"/>